<name>A0A511QZI3_9DEIN</name>
<accession>A0A511QZI3</accession>
<reference evidence="4 5" key="1">
    <citation type="submission" date="2019-07" db="EMBL/GenBank/DDBJ databases">
        <title>Whole genome shotgun sequence of Meiothermus hypogaeus NBRC 106114.</title>
        <authorList>
            <person name="Hosoyama A."/>
            <person name="Uohara A."/>
            <person name="Ohji S."/>
            <person name="Ichikawa N."/>
        </authorList>
    </citation>
    <scope>NUCLEOTIDE SEQUENCE [LARGE SCALE GENOMIC DNA]</scope>
    <source>
        <strain evidence="4 5">NBRC 106114</strain>
    </source>
</reference>
<gene>
    <name evidence="4" type="ORF">MHY01S_09450</name>
</gene>
<dbReference type="SUPFAM" id="SSF49764">
    <property type="entry name" value="HSP20-like chaperones"/>
    <property type="match status" value="1"/>
</dbReference>
<dbReference type="Pfam" id="PF00011">
    <property type="entry name" value="HSP20"/>
    <property type="match status" value="1"/>
</dbReference>
<proteinExistence type="inferred from homology"/>
<comment type="caution">
    <text evidence="4">The sequence shown here is derived from an EMBL/GenBank/DDBJ whole genome shotgun (WGS) entry which is preliminary data.</text>
</comment>
<sequence>MLARFDPWREMDTMRREIERLFDESLFRREFPFLDKEVAAMPLDIYEEGNNIVVKASIPGLKPEDIKIEVRGDVLRIYGETKKEEEKKERNYHLREHRYSRFERSVMLPSEVLTDKAEAVFENGVLTLTLPKSEVAKAKAIPIKTPAKV</sequence>
<evidence type="ECO:0000259" key="3">
    <source>
        <dbReference type="PROSITE" id="PS01031"/>
    </source>
</evidence>
<feature type="domain" description="SHSP" evidence="3">
    <location>
        <begin position="34"/>
        <end position="146"/>
    </location>
</feature>
<dbReference type="CDD" id="cd06464">
    <property type="entry name" value="ACD_sHsps-like"/>
    <property type="match status" value="1"/>
</dbReference>
<dbReference type="Proteomes" id="UP000321197">
    <property type="component" value="Unassembled WGS sequence"/>
</dbReference>
<dbReference type="Gene3D" id="2.60.40.790">
    <property type="match status" value="1"/>
</dbReference>
<dbReference type="EMBL" id="BJXL01000020">
    <property type="protein sequence ID" value="GEM82779.1"/>
    <property type="molecule type" value="Genomic_DNA"/>
</dbReference>
<organism evidence="4 5">
    <name type="scientific">Meiothermus hypogaeus NBRC 106114</name>
    <dbReference type="NCBI Taxonomy" id="1227553"/>
    <lineage>
        <taxon>Bacteria</taxon>
        <taxon>Thermotogati</taxon>
        <taxon>Deinococcota</taxon>
        <taxon>Deinococci</taxon>
        <taxon>Thermales</taxon>
        <taxon>Thermaceae</taxon>
        <taxon>Meiothermus</taxon>
    </lineage>
</organism>
<dbReference type="PANTHER" id="PTHR11527">
    <property type="entry name" value="HEAT-SHOCK PROTEIN 20 FAMILY MEMBER"/>
    <property type="match status" value="1"/>
</dbReference>
<evidence type="ECO:0000256" key="2">
    <source>
        <dbReference type="RuleBase" id="RU003616"/>
    </source>
</evidence>
<dbReference type="PROSITE" id="PS01031">
    <property type="entry name" value="SHSP"/>
    <property type="match status" value="1"/>
</dbReference>
<dbReference type="InterPro" id="IPR008978">
    <property type="entry name" value="HSP20-like_chaperone"/>
</dbReference>
<comment type="similarity">
    <text evidence="1 2">Belongs to the small heat shock protein (HSP20) family.</text>
</comment>
<evidence type="ECO:0000313" key="5">
    <source>
        <dbReference type="Proteomes" id="UP000321197"/>
    </source>
</evidence>
<evidence type="ECO:0000256" key="1">
    <source>
        <dbReference type="PROSITE-ProRule" id="PRU00285"/>
    </source>
</evidence>
<dbReference type="RefSeq" id="WP_119341902.1">
    <property type="nucleotide sequence ID" value="NZ_BJXL01000020.1"/>
</dbReference>
<dbReference type="InterPro" id="IPR031107">
    <property type="entry name" value="Small_HSP"/>
</dbReference>
<dbReference type="InterPro" id="IPR002068">
    <property type="entry name" value="A-crystallin/Hsp20_dom"/>
</dbReference>
<protein>
    <submittedName>
        <fullName evidence="4">Heat-shock protein Hsp20</fullName>
    </submittedName>
</protein>
<evidence type="ECO:0000313" key="4">
    <source>
        <dbReference type="EMBL" id="GEM82779.1"/>
    </source>
</evidence>
<dbReference type="OrthoDB" id="9808910at2"/>
<dbReference type="AlphaFoldDB" id="A0A511QZI3"/>